<keyword evidence="3" id="KW-1185">Reference proteome</keyword>
<dbReference type="AlphaFoldDB" id="A0A2T0X7X1"/>
<evidence type="ECO:0000313" key="3">
    <source>
        <dbReference type="Proteomes" id="UP000238801"/>
    </source>
</evidence>
<dbReference type="OrthoDB" id="7363288at2"/>
<name>A0A2T0X7X1_9RHOB</name>
<proteinExistence type="predicted"/>
<comment type="caution">
    <text evidence="2">The sequence shown here is derived from an EMBL/GenBank/DDBJ whole genome shotgun (WGS) entry which is preliminary data.</text>
</comment>
<dbReference type="PROSITE" id="PS51257">
    <property type="entry name" value="PROKAR_LIPOPROTEIN"/>
    <property type="match status" value="1"/>
</dbReference>
<sequence>MKTTKTITAVLLGTLFLSACNTVGGVARDTYGAARFVVNQVGDDD</sequence>
<evidence type="ECO:0000256" key="1">
    <source>
        <dbReference type="SAM" id="SignalP"/>
    </source>
</evidence>
<reference evidence="2 3" key="1">
    <citation type="submission" date="2018-03" db="EMBL/GenBank/DDBJ databases">
        <title>Genomic Encyclopedia of Archaeal and Bacterial Type Strains, Phase II (KMG-II): from individual species to whole genera.</title>
        <authorList>
            <person name="Goeker M."/>
        </authorList>
    </citation>
    <scope>NUCLEOTIDE SEQUENCE [LARGE SCALE GENOMIC DNA]</scope>
    <source>
        <strain evidence="2 3">DSM 29318</strain>
    </source>
</reference>
<organism evidence="2 3">
    <name type="scientific">Hasllibacter halocynthiae</name>
    <dbReference type="NCBI Taxonomy" id="595589"/>
    <lineage>
        <taxon>Bacteria</taxon>
        <taxon>Pseudomonadati</taxon>
        <taxon>Pseudomonadota</taxon>
        <taxon>Alphaproteobacteria</taxon>
        <taxon>Rhodobacterales</taxon>
        <taxon>Roseobacteraceae</taxon>
        <taxon>Hasllibacter</taxon>
    </lineage>
</organism>
<feature type="chain" id="PRO_5015761820" description="Entericidin EcnA/B family protein" evidence="1">
    <location>
        <begin position="22"/>
        <end position="45"/>
    </location>
</feature>
<evidence type="ECO:0008006" key="4">
    <source>
        <dbReference type="Google" id="ProtNLM"/>
    </source>
</evidence>
<protein>
    <recommendedName>
        <fullName evidence="4">Entericidin EcnA/B family protein</fullName>
    </recommendedName>
</protein>
<accession>A0A2T0X7X1</accession>
<keyword evidence="1" id="KW-0732">Signal</keyword>
<dbReference type="EMBL" id="PVTT01000001">
    <property type="protein sequence ID" value="PRY95051.1"/>
    <property type="molecule type" value="Genomic_DNA"/>
</dbReference>
<dbReference type="RefSeq" id="WP_106159482.1">
    <property type="nucleotide sequence ID" value="NZ_PVTT01000001.1"/>
</dbReference>
<gene>
    <name evidence="2" type="ORF">BCF33_0663</name>
</gene>
<evidence type="ECO:0000313" key="2">
    <source>
        <dbReference type="EMBL" id="PRY95051.1"/>
    </source>
</evidence>
<dbReference type="Proteomes" id="UP000238801">
    <property type="component" value="Unassembled WGS sequence"/>
</dbReference>
<feature type="signal peptide" evidence="1">
    <location>
        <begin position="1"/>
        <end position="21"/>
    </location>
</feature>